<protein>
    <recommendedName>
        <fullName evidence="3">Flagellar FliJ protein</fullName>
    </recommendedName>
</protein>
<evidence type="ECO:0000313" key="1">
    <source>
        <dbReference type="EMBL" id="VVE63625.1"/>
    </source>
</evidence>
<keyword evidence="2" id="KW-1185">Reference proteome</keyword>
<evidence type="ECO:0008006" key="3">
    <source>
        <dbReference type="Google" id="ProtNLM"/>
    </source>
</evidence>
<proteinExistence type="predicted"/>
<dbReference type="Pfam" id="PF02090">
    <property type="entry name" value="SPAM"/>
    <property type="match status" value="1"/>
</dbReference>
<accession>A0A5E4ZTP2</accession>
<gene>
    <name evidence="1" type="ORF">PCA31118_01333</name>
</gene>
<dbReference type="InterPro" id="IPR002954">
    <property type="entry name" value="Salm_SPAgM"/>
</dbReference>
<dbReference type="AlphaFoldDB" id="A0A5E4ZTP2"/>
<dbReference type="RefSeq" id="WP_174990364.1">
    <property type="nucleotide sequence ID" value="NZ_CABPSQ010000002.1"/>
</dbReference>
<name>A0A5E4ZTP2_9BURK</name>
<dbReference type="Proteomes" id="UP000414136">
    <property type="component" value="Unassembled WGS sequence"/>
</dbReference>
<evidence type="ECO:0000313" key="2">
    <source>
        <dbReference type="Proteomes" id="UP000414136"/>
    </source>
</evidence>
<organism evidence="1 2">
    <name type="scientific">Pandoraea captiosa</name>
    <dbReference type="NCBI Taxonomy" id="2508302"/>
    <lineage>
        <taxon>Bacteria</taxon>
        <taxon>Pseudomonadati</taxon>
        <taxon>Pseudomonadota</taxon>
        <taxon>Betaproteobacteria</taxon>
        <taxon>Burkholderiales</taxon>
        <taxon>Burkholderiaceae</taxon>
        <taxon>Pandoraea</taxon>
    </lineage>
</organism>
<sequence>MKSWVEARRLCRGALQMKQLQERELQSIAAQDAVLAERYTALASQRDAILALVDSSKPSQRESDITGLRSGMRATSMLRQQVRDIEVTLTTLAESRERLATDRDLAENEWRRWWRKETKYTRLARTLRNEARKRQAFVESGELEERQSWGL</sequence>
<dbReference type="EMBL" id="CABPSQ010000002">
    <property type="protein sequence ID" value="VVE63625.1"/>
    <property type="molecule type" value="Genomic_DNA"/>
</dbReference>
<reference evidence="1 2" key="1">
    <citation type="submission" date="2019-08" db="EMBL/GenBank/DDBJ databases">
        <authorList>
            <person name="Peeters C."/>
        </authorList>
    </citation>
    <scope>NUCLEOTIDE SEQUENCE [LARGE SCALE GENOMIC DNA]</scope>
    <source>
        <strain evidence="1 2">LMG 31118</strain>
    </source>
</reference>